<dbReference type="RefSeq" id="WP_038694736.1">
    <property type="nucleotide sequence ID" value="NZ_CP009286.1"/>
</dbReference>
<name>A0A089N3K9_9BACL</name>
<gene>
    <name evidence="3" type="ORF">PSTEL_09525</name>
</gene>
<evidence type="ECO:0000256" key="1">
    <source>
        <dbReference type="SAM" id="MobiDB-lite"/>
    </source>
</evidence>
<feature type="region of interest" description="Disordered" evidence="1">
    <location>
        <begin position="1"/>
        <end position="21"/>
    </location>
</feature>
<accession>A0A089N3K9</accession>
<evidence type="ECO:0000313" key="3">
    <source>
        <dbReference type="EMBL" id="AIQ63294.1"/>
    </source>
</evidence>
<dbReference type="EMBL" id="CP009286">
    <property type="protein sequence ID" value="AIQ63294.1"/>
    <property type="molecule type" value="Genomic_DNA"/>
</dbReference>
<dbReference type="KEGG" id="pste:PSTEL_09525"/>
<dbReference type="HOGENOM" id="CLU_2586448_0_0_9"/>
<keyword evidence="4" id="KW-1185">Reference proteome</keyword>
<evidence type="ECO:0000313" key="4">
    <source>
        <dbReference type="Proteomes" id="UP000029507"/>
    </source>
</evidence>
<dbReference type="CDD" id="cd00093">
    <property type="entry name" value="HTH_XRE"/>
    <property type="match status" value="1"/>
</dbReference>
<dbReference type="AlphaFoldDB" id="A0A089N3K9"/>
<reference evidence="3 4" key="1">
    <citation type="submission" date="2014-08" db="EMBL/GenBank/DDBJ databases">
        <title>Comparative genomics of the Paenibacillus odorifer group.</title>
        <authorList>
            <person name="den Bakker H.C."/>
            <person name="Tsai Y.-C."/>
            <person name="Martin N."/>
            <person name="Korlach J."/>
            <person name="Wiedmann M."/>
        </authorList>
    </citation>
    <scope>NUCLEOTIDE SEQUENCE [LARGE SCALE GENOMIC DNA]</scope>
    <source>
        <strain evidence="3 4">DSM 14472</strain>
    </source>
</reference>
<feature type="domain" description="HTH cro/C1-type" evidence="2">
    <location>
        <begin position="27"/>
        <end position="80"/>
    </location>
</feature>
<proteinExistence type="predicted"/>
<organism evidence="3 4">
    <name type="scientific">Paenibacillus stellifer</name>
    <dbReference type="NCBI Taxonomy" id="169760"/>
    <lineage>
        <taxon>Bacteria</taxon>
        <taxon>Bacillati</taxon>
        <taxon>Bacillota</taxon>
        <taxon>Bacilli</taxon>
        <taxon>Bacillales</taxon>
        <taxon>Paenibacillaceae</taxon>
        <taxon>Paenibacillus</taxon>
    </lineage>
</organism>
<dbReference type="SUPFAM" id="SSF47413">
    <property type="entry name" value="lambda repressor-like DNA-binding domains"/>
    <property type="match status" value="1"/>
</dbReference>
<sequence>MQSDINALSGGALSEGTREEESLSYRLNEILKQKGWTRYRLSKESGVPVSTIYGIFNRNIGISFRNIQKIANALGTSDFI</sequence>
<dbReference type="InterPro" id="IPR001387">
    <property type="entry name" value="Cro/C1-type_HTH"/>
</dbReference>
<dbReference type="PROSITE" id="PS50943">
    <property type="entry name" value="HTH_CROC1"/>
    <property type="match status" value="1"/>
</dbReference>
<dbReference type="GO" id="GO:0003677">
    <property type="term" value="F:DNA binding"/>
    <property type="evidence" value="ECO:0007669"/>
    <property type="project" value="InterPro"/>
</dbReference>
<dbReference type="Proteomes" id="UP000029507">
    <property type="component" value="Chromosome"/>
</dbReference>
<dbReference type="SMART" id="SM00530">
    <property type="entry name" value="HTH_XRE"/>
    <property type="match status" value="1"/>
</dbReference>
<dbReference type="InterPro" id="IPR010982">
    <property type="entry name" value="Lambda_DNA-bd_dom_sf"/>
</dbReference>
<evidence type="ECO:0000259" key="2">
    <source>
        <dbReference type="PROSITE" id="PS50943"/>
    </source>
</evidence>
<dbReference type="Gene3D" id="1.10.260.40">
    <property type="entry name" value="lambda repressor-like DNA-binding domains"/>
    <property type="match status" value="1"/>
</dbReference>
<dbReference type="OrthoDB" id="1726456at2"/>
<dbReference type="Pfam" id="PF01381">
    <property type="entry name" value="HTH_3"/>
    <property type="match status" value="1"/>
</dbReference>
<dbReference type="STRING" id="169760.PSTEL_09525"/>
<protein>
    <recommendedName>
        <fullName evidence="2">HTH cro/C1-type domain-containing protein</fullName>
    </recommendedName>
</protein>